<feature type="domain" description="Sulfatase N-terminal" evidence="8">
    <location>
        <begin position="135"/>
        <end position="520"/>
    </location>
</feature>
<dbReference type="PROSITE" id="PS00523">
    <property type="entry name" value="SULFATASE_1"/>
    <property type="match status" value="1"/>
</dbReference>
<dbReference type="Gene3D" id="1.10.287.550">
    <property type="entry name" value="Helix hairpin bin"/>
    <property type="match status" value="1"/>
</dbReference>
<evidence type="ECO:0000259" key="8">
    <source>
        <dbReference type="Pfam" id="PF00884"/>
    </source>
</evidence>
<dbReference type="Gene3D" id="3.40.720.10">
    <property type="entry name" value="Alkaline Phosphatase, subunit A"/>
    <property type="match status" value="1"/>
</dbReference>
<evidence type="ECO:0000256" key="2">
    <source>
        <dbReference type="ARBA" id="ARBA00008779"/>
    </source>
</evidence>
<reference evidence="9" key="1">
    <citation type="submission" date="2025-05" db="UniProtKB">
        <authorList>
            <consortium name="RefSeq"/>
        </authorList>
    </citation>
    <scope>NUCLEOTIDE SEQUENCE [LARGE SCALE GENOMIC DNA]</scope>
</reference>
<sequence>MSNRRSPVPTGRWPRPRPLSAQPNLLLLHLLTVALNGLSCCAHACGRPAGRGGLGTGGRLRTVPQDQPCPLLHRQPIAEVQAARPRRSTAIQEIQAKREHVTSGARLVRTWLAVTVGALLGVTPSASRDLSGSRPNILLLMADDFGIGDIGCYGNDTIRTPNIDRLARDGVMLTQHLAAASVCTPSRAAFLTGRYPLRSGMVSSNGYRVLQWTGVSGGLPTNETTFAKILKDRGYATGLIGKWHLGLNCESSNDHCHHPLNHGFDHFYGMPFSMMGDCIRWELSEKRAGMEWKLNVCFQIMAVAALTLTAGKLTHLTSGSWTPVIWSTIAAILLFTTSYFLGALIVHADCFLMRNHTITEQPMHFPRTTSLILKEVSSFIQRNKQTPFLLFVSFLHVHTPLITTEKFRGKSVHGLYGDNTEEMDWMLGKILDTLDTEGLTNSTLVYFTSDHGGSLESRLRNNQYGGSNGIYKGGKGMGGWEGGIRVPGIFRWPGVLPVGRVIHEPTSLMDVFPTVVQLGGGEVPQDRVIDGRDMLPLLLGTAQHSDHEFLLHYCENFLHAVRWHQRDGGRLWKVHYTTPVFHPHGAGACYGRGVCPCFGDQVAHHDPPLLFDLSRDPSEAHALTPDTEPAFYRVMDTISRAVEEHRRTLRPVPVQLDALGNIWKPWLQPCCGPFPLCWCDRENGQA</sequence>
<keyword evidence="3" id="KW-0479">Metal-binding</keyword>
<dbReference type="FunFam" id="3.30.1120.10:FF:000001">
    <property type="entry name" value="Arylsulfatase E"/>
    <property type="match status" value="1"/>
</dbReference>
<keyword evidence="6" id="KW-0812">Transmembrane</keyword>
<dbReference type="Pfam" id="PF14707">
    <property type="entry name" value="Sulfatase_C"/>
    <property type="match status" value="1"/>
</dbReference>
<dbReference type="InterPro" id="IPR050738">
    <property type="entry name" value="Sulfatase"/>
</dbReference>
<dbReference type="GO" id="GO:0046872">
    <property type="term" value="F:metal ion binding"/>
    <property type="evidence" value="ECO:0007669"/>
    <property type="project" value="UniProtKB-KW"/>
</dbReference>
<feature type="signal peptide" evidence="7">
    <location>
        <begin position="1"/>
        <end position="41"/>
    </location>
</feature>
<dbReference type="GO" id="GO:0070013">
    <property type="term" value="C:intracellular organelle lumen"/>
    <property type="evidence" value="ECO:0007669"/>
    <property type="project" value="UniProtKB-ARBA"/>
</dbReference>
<comment type="cofactor">
    <cofactor evidence="1">
        <name>Ca(2+)</name>
        <dbReference type="ChEBI" id="CHEBI:29108"/>
    </cofactor>
</comment>
<keyword evidence="4" id="KW-0378">Hydrolase</keyword>
<evidence type="ECO:0000256" key="7">
    <source>
        <dbReference type="SAM" id="SignalP"/>
    </source>
</evidence>
<feature type="transmembrane region" description="Helical" evidence="6">
    <location>
        <begin position="325"/>
        <end position="346"/>
    </location>
</feature>
<dbReference type="SUPFAM" id="SSF53649">
    <property type="entry name" value="Alkaline phosphatase-like"/>
    <property type="match status" value="1"/>
</dbReference>
<evidence type="ECO:0000256" key="3">
    <source>
        <dbReference type="ARBA" id="ARBA00022723"/>
    </source>
</evidence>
<dbReference type="InterPro" id="IPR000917">
    <property type="entry name" value="Sulfatase_N"/>
</dbReference>
<dbReference type="Proteomes" id="UP001652583">
    <property type="component" value="Chromosome X"/>
</dbReference>
<keyword evidence="9" id="KW-1185">Reference proteome</keyword>
<dbReference type="AlphaFoldDB" id="A0A6J1YVK2"/>
<proteinExistence type="inferred from homology"/>
<dbReference type="InterPro" id="IPR024607">
    <property type="entry name" value="Sulfatase_CS"/>
</dbReference>
<keyword evidence="7" id="KW-0732">Signal</keyword>
<comment type="similarity">
    <text evidence="2">Belongs to the sulfatase family.</text>
</comment>
<dbReference type="GO" id="GO:0005783">
    <property type="term" value="C:endoplasmic reticulum"/>
    <property type="evidence" value="ECO:0007669"/>
    <property type="project" value="UniProtKB-ARBA"/>
</dbReference>
<gene>
    <name evidence="10" type="primary">ARSL</name>
</gene>
<dbReference type="FunFam" id="3.40.720.10:FF:000233">
    <property type="entry name" value="Predicted protein"/>
    <property type="match status" value="1"/>
</dbReference>
<evidence type="ECO:0000256" key="6">
    <source>
        <dbReference type="SAM" id="Phobius"/>
    </source>
</evidence>
<name>A0A6J1YVK2_ACIJB</name>
<dbReference type="Pfam" id="PF00884">
    <property type="entry name" value="Sulfatase"/>
    <property type="match status" value="1"/>
</dbReference>
<dbReference type="PANTHER" id="PTHR42693">
    <property type="entry name" value="ARYLSULFATASE FAMILY MEMBER"/>
    <property type="match status" value="1"/>
</dbReference>
<evidence type="ECO:0000256" key="1">
    <source>
        <dbReference type="ARBA" id="ARBA00001913"/>
    </source>
</evidence>
<dbReference type="PANTHER" id="PTHR42693:SF48">
    <property type="entry name" value="ARYLSULFATASE L"/>
    <property type="match status" value="1"/>
</dbReference>
<reference evidence="10" key="2">
    <citation type="submission" date="2025-08" db="UniProtKB">
        <authorList>
            <consortium name="RefSeq"/>
        </authorList>
    </citation>
    <scope>IDENTIFICATION</scope>
    <source>
        <tissue evidence="10">Blood</tissue>
    </source>
</reference>
<dbReference type="InterPro" id="IPR017850">
    <property type="entry name" value="Alkaline_phosphatase_core_sf"/>
</dbReference>
<organism evidence="9 10">
    <name type="scientific">Acinonyx jubatus</name>
    <name type="common">Cheetah</name>
    <dbReference type="NCBI Taxonomy" id="32536"/>
    <lineage>
        <taxon>Eukaryota</taxon>
        <taxon>Metazoa</taxon>
        <taxon>Chordata</taxon>
        <taxon>Craniata</taxon>
        <taxon>Vertebrata</taxon>
        <taxon>Euteleostomi</taxon>
        <taxon>Mammalia</taxon>
        <taxon>Eutheria</taxon>
        <taxon>Laurasiatheria</taxon>
        <taxon>Carnivora</taxon>
        <taxon>Feliformia</taxon>
        <taxon>Felidae</taxon>
        <taxon>Felinae</taxon>
        <taxon>Acinonyx</taxon>
    </lineage>
</organism>
<feature type="transmembrane region" description="Helical" evidence="6">
    <location>
        <begin position="294"/>
        <end position="313"/>
    </location>
</feature>
<keyword evidence="6" id="KW-1133">Transmembrane helix</keyword>
<accession>A0A6J1YVK2</accession>
<evidence type="ECO:0000313" key="10">
    <source>
        <dbReference type="RefSeq" id="XP_026908723.1"/>
    </source>
</evidence>
<dbReference type="RefSeq" id="XP_026908723.1">
    <property type="nucleotide sequence ID" value="XM_027052922.2"/>
</dbReference>
<evidence type="ECO:0000256" key="4">
    <source>
        <dbReference type="ARBA" id="ARBA00022801"/>
    </source>
</evidence>
<dbReference type="PROSITE" id="PS00149">
    <property type="entry name" value="SULFATASE_2"/>
    <property type="match status" value="1"/>
</dbReference>
<keyword evidence="6" id="KW-0472">Membrane</keyword>
<keyword evidence="5" id="KW-0106">Calcium</keyword>
<evidence type="ECO:0000256" key="5">
    <source>
        <dbReference type="ARBA" id="ARBA00022837"/>
    </source>
</evidence>
<feature type="chain" id="PRO_5026816127" evidence="7">
    <location>
        <begin position="42"/>
        <end position="686"/>
    </location>
</feature>
<protein>
    <submittedName>
        <fullName evidence="10">Arylsulfatase L isoform X1</fullName>
    </submittedName>
</protein>
<dbReference type="GO" id="GO:0004065">
    <property type="term" value="F:arylsulfatase activity"/>
    <property type="evidence" value="ECO:0007669"/>
    <property type="project" value="TreeGrafter"/>
</dbReference>
<dbReference type="Gene3D" id="3.30.1120.10">
    <property type="match status" value="1"/>
</dbReference>
<dbReference type="FunFam" id="1.10.287.550:FF:000001">
    <property type="entry name" value="Arylsulfatase E"/>
    <property type="match status" value="1"/>
</dbReference>
<evidence type="ECO:0000313" key="9">
    <source>
        <dbReference type="Proteomes" id="UP001652583"/>
    </source>
</evidence>